<keyword evidence="6" id="KW-0753">Steroid metabolism</keyword>
<sequence length="250" mass="26596">MNNMQLKGKTAVVTGSGRGLGKAIAKKLGEMGANIVLNDISSSDCLDDTAKELKALGINVIVTKGDVRNPEDTEAMIKACIDEFGSIDILVNNAGITRDMPIIKMKEEDWDDVLDINLKGAFLCTKAAVKYMMKQRSGKIINIASVAGVMGNRGQANYSASKAGLIGLTKSTAKELASRNITCNAVAPGVIESKMTEVLPDNVKENYLNNIPLKRFGTPEDVANVVAFLASSDSDYVTGQVIHIDGGLVM</sequence>
<dbReference type="SUPFAM" id="SSF51735">
    <property type="entry name" value="NAD(P)-binding Rossmann-fold domains"/>
    <property type="match status" value="1"/>
</dbReference>
<dbReference type="PRINTS" id="PR00081">
    <property type="entry name" value="GDHRDH"/>
</dbReference>
<dbReference type="CDD" id="cd05333">
    <property type="entry name" value="BKR_SDR_c"/>
    <property type="match status" value="1"/>
</dbReference>
<feature type="binding site" evidence="9">
    <location>
        <position position="191"/>
    </location>
    <ligand>
        <name>NADP(+)</name>
        <dbReference type="ChEBI" id="CHEBI:58349"/>
    </ligand>
</feature>
<dbReference type="UniPathway" id="UPA00094"/>
<evidence type="ECO:0000256" key="9">
    <source>
        <dbReference type="PIRSR" id="PIRSR611284-2"/>
    </source>
</evidence>
<evidence type="ECO:0000256" key="7">
    <source>
        <dbReference type="ARBA" id="ARBA00048508"/>
    </source>
</evidence>
<dbReference type="InterPro" id="IPR020904">
    <property type="entry name" value="Sc_DH/Rdtase_CS"/>
</dbReference>
<keyword evidence="10" id="KW-0275">Fatty acid biosynthesis</keyword>
<gene>
    <name evidence="12" type="primary">fabG3</name>
    <name evidence="12" type="ORF">HVS_08975</name>
</gene>
<dbReference type="Proteomes" id="UP000233534">
    <property type="component" value="Chromosome"/>
</dbReference>
<dbReference type="InterPro" id="IPR002347">
    <property type="entry name" value="SDR_fam"/>
</dbReference>
<dbReference type="PANTHER" id="PTHR42879:SF2">
    <property type="entry name" value="3-OXOACYL-[ACYL-CARRIER-PROTEIN] REDUCTASE FABG"/>
    <property type="match status" value="1"/>
</dbReference>
<accession>A0A2K9EM89</accession>
<dbReference type="GO" id="GO:0008202">
    <property type="term" value="P:steroid metabolic process"/>
    <property type="evidence" value="ECO:0007669"/>
    <property type="project" value="UniProtKB-KW"/>
</dbReference>
<comment type="function">
    <text evidence="10">Catalyzes the NADPH-dependent reduction of beta-ketoacyl-ACP substrates to beta-hydroxyacyl-ACP products, the first reductive step in the elongation cycle of fatty acid biosynthesis.</text>
</comment>
<evidence type="ECO:0000259" key="11">
    <source>
        <dbReference type="SMART" id="SM00822"/>
    </source>
</evidence>
<organism evidence="12 13">
    <name type="scientific">Acetivibrio saccincola</name>
    <dbReference type="NCBI Taxonomy" id="1677857"/>
    <lineage>
        <taxon>Bacteria</taxon>
        <taxon>Bacillati</taxon>
        <taxon>Bacillota</taxon>
        <taxon>Clostridia</taxon>
        <taxon>Eubacteriales</taxon>
        <taxon>Oscillospiraceae</taxon>
        <taxon>Acetivibrio</taxon>
    </lineage>
</organism>
<proteinExistence type="inferred from homology"/>
<dbReference type="InterPro" id="IPR011284">
    <property type="entry name" value="3oxo_ACP_reduc"/>
</dbReference>
<evidence type="ECO:0000256" key="1">
    <source>
        <dbReference type="ARBA" id="ARBA00005194"/>
    </source>
</evidence>
<keyword evidence="10" id="KW-0444">Lipid biosynthesis</keyword>
<dbReference type="EMBL" id="CP025197">
    <property type="protein sequence ID" value="AUG57701.1"/>
    <property type="molecule type" value="Genomic_DNA"/>
</dbReference>
<dbReference type="PROSITE" id="PS00061">
    <property type="entry name" value="ADH_SHORT"/>
    <property type="match status" value="1"/>
</dbReference>
<evidence type="ECO:0000256" key="4">
    <source>
        <dbReference type="ARBA" id="ARBA00022857"/>
    </source>
</evidence>
<name>A0A2K9EM89_9FIRM</name>
<dbReference type="GO" id="GO:0004316">
    <property type="term" value="F:3-oxoacyl-[acyl-carrier-protein] reductase (NADPH) activity"/>
    <property type="evidence" value="ECO:0007669"/>
    <property type="project" value="UniProtKB-UniRule"/>
</dbReference>
<dbReference type="InterPro" id="IPR057326">
    <property type="entry name" value="KR_dom"/>
</dbReference>
<dbReference type="Gene3D" id="3.40.50.720">
    <property type="entry name" value="NAD(P)-binding Rossmann-like Domain"/>
    <property type="match status" value="1"/>
</dbReference>
<dbReference type="FunFam" id="3.40.50.720:FF:000115">
    <property type="entry name" value="3-oxoacyl-[acyl-carrier-protein] reductase FabG"/>
    <property type="match status" value="1"/>
</dbReference>
<evidence type="ECO:0000256" key="2">
    <source>
        <dbReference type="ARBA" id="ARBA00006484"/>
    </source>
</evidence>
<keyword evidence="10" id="KW-0443">Lipid metabolism</keyword>
<protein>
    <recommendedName>
        <fullName evidence="3 10">3-oxoacyl-[acyl-carrier-protein] reductase</fullName>
        <ecNumber evidence="3 10">1.1.1.100</ecNumber>
    </recommendedName>
</protein>
<feature type="binding site" evidence="9">
    <location>
        <begin position="15"/>
        <end position="18"/>
    </location>
    <ligand>
        <name>NADP(+)</name>
        <dbReference type="ChEBI" id="CHEBI:58349"/>
    </ligand>
</feature>
<dbReference type="AlphaFoldDB" id="A0A2K9EM89"/>
<keyword evidence="5 10" id="KW-0560">Oxidoreductase</keyword>
<evidence type="ECO:0000256" key="6">
    <source>
        <dbReference type="ARBA" id="ARBA00023221"/>
    </source>
</evidence>
<comment type="pathway">
    <text evidence="1 10">Lipid metabolism; fatty acid biosynthesis.</text>
</comment>
<keyword evidence="10" id="KW-0276">Fatty acid metabolism</keyword>
<dbReference type="GO" id="GO:0006633">
    <property type="term" value="P:fatty acid biosynthetic process"/>
    <property type="evidence" value="ECO:0007669"/>
    <property type="project" value="UniProtKB-UniPathway"/>
</dbReference>
<feature type="active site" description="Proton acceptor" evidence="8">
    <location>
        <position position="158"/>
    </location>
</feature>
<reference evidence="12 13" key="1">
    <citation type="submission" date="2017-12" db="EMBL/GenBank/DDBJ databases">
        <title>Complete genome sequence of Herbivorax saccincola GGR1, a novel Cellulosome-producing hydrolytic bacterium in a thermophilic biogas plant, established by Illumina and Nanopore MinION sequencing.</title>
        <authorList>
            <person name="Pechtl A."/>
            <person name="Ruckert C."/>
            <person name="Koeck D.E."/>
            <person name="Maus I."/>
            <person name="Winkler A."/>
            <person name="Kalinowski J."/>
            <person name="Puhler A."/>
            <person name="Schwarz W.W."/>
            <person name="Zverlov V.V."/>
            <person name="Schluter A."/>
            <person name="Liebl W."/>
        </authorList>
    </citation>
    <scope>NUCLEOTIDE SEQUENCE [LARGE SCALE GENOMIC DNA]</scope>
    <source>
        <strain evidence="13">SR1</strain>
    </source>
</reference>
<feature type="binding site" evidence="9">
    <location>
        <position position="93"/>
    </location>
    <ligand>
        <name>NADP(+)</name>
        <dbReference type="ChEBI" id="CHEBI:58349"/>
    </ligand>
</feature>
<evidence type="ECO:0000256" key="10">
    <source>
        <dbReference type="RuleBase" id="RU366074"/>
    </source>
</evidence>
<dbReference type="NCBIfam" id="NF005559">
    <property type="entry name" value="PRK07231.1"/>
    <property type="match status" value="1"/>
</dbReference>
<dbReference type="NCBIfam" id="NF004198">
    <property type="entry name" value="PRK05653.1-3"/>
    <property type="match status" value="1"/>
</dbReference>
<dbReference type="SMART" id="SM00822">
    <property type="entry name" value="PKS_KR"/>
    <property type="match status" value="1"/>
</dbReference>
<dbReference type="GO" id="GO:0051287">
    <property type="term" value="F:NAD binding"/>
    <property type="evidence" value="ECO:0007669"/>
    <property type="project" value="UniProtKB-UniRule"/>
</dbReference>
<dbReference type="NCBIfam" id="NF009466">
    <property type="entry name" value="PRK12826.1-2"/>
    <property type="match status" value="1"/>
</dbReference>
<feature type="binding site" evidence="9">
    <location>
        <begin position="158"/>
        <end position="162"/>
    </location>
    <ligand>
        <name>NADP(+)</name>
        <dbReference type="ChEBI" id="CHEBI:58349"/>
    </ligand>
</feature>
<dbReference type="InterPro" id="IPR036291">
    <property type="entry name" value="NAD(P)-bd_dom_sf"/>
</dbReference>
<dbReference type="NCBIfam" id="TIGR01830">
    <property type="entry name" value="3oxo_ACP_reduc"/>
    <property type="match status" value="1"/>
</dbReference>
<dbReference type="PANTHER" id="PTHR42879">
    <property type="entry name" value="3-OXOACYL-(ACYL-CARRIER-PROTEIN) REDUCTASE"/>
    <property type="match status" value="1"/>
</dbReference>
<evidence type="ECO:0000256" key="5">
    <source>
        <dbReference type="ARBA" id="ARBA00023002"/>
    </source>
</evidence>
<dbReference type="InterPro" id="IPR050259">
    <property type="entry name" value="SDR"/>
</dbReference>
<dbReference type="PRINTS" id="PR00080">
    <property type="entry name" value="SDRFAMILY"/>
</dbReference>
<evidence type="ECO:0000313" key="12">
    <source>
        <dbReference type="EMBL" id="AUG57701.1"/>
    </source>
</evidence>
<evidence type="ECO:0000313" key="13">
    <source>
        <dbReference type="Proteomes" id="UP000233534"/>
    </source>
</evidence>
<dbReference type="EC" id="1.1.1.100" evidence="3 10"/>
<dbReference type="Pfam" id="PF13561">
    <property type="entry name" value="adh_short_C2"/>
    <property type="match status" value="1"/>
</dbReference>
<evidence type="ECO:0000256" key="8">
    <source>
        <dbReference type="PIRSR" id="PIRSR611284-1"/>
    </source>
</evidence>
<dbReference type="KEGG" id="hsc:HVS_08975"/>
<evidence type="ECO:0000256" key="3">
    <source>
        <dbReference type="ARBA" id="ARBA00012948"/>
    </source>
</evidence>
<comment type="catalytic activity">
    <reaction evidence="7 10">
        <text>a (3R)-hydroxyacyl-[ACP] + NADP(+) = a 3-oxoacyl-[ACP] + NADPH + H(+)</text>
        <dbReference type="Rhea" id="RHEA:17397"/>
        <dbReference type="Rhea" id="RHEA-COMP:9916"/>
        <dbReference type="Rhea" id="RHEA-COMP:9945"/>
        <dbReference type="ChEBI" id="CHEBI:15378"/>
        <dbReference type="ChEBI" id="CHEBI:57783"/>
        <dbReference type="ChEBI" id="CHEBI:58349"/>
        <dbReference type="ChEBI" id="CHEBI:78776"/>
        <dbReference type="ChEBI" id="CHEBI:78827"/>
        <dbReference type="EC" id="1.1.1.100"/>
    </reaction>
</comment>
<keyword evidence="13" id="KW-1185">Reference proteome</keyword>
<keyword evidence="4 9" id="KW-0521">NADP</keyword>
<feature type="domain" description="Ketoreductase" evidence="11">
    <location>
        <begin position="9"/>
        <end position="194"/>
    </location>
</feature>
<comment type="similarity">
    <text evidence="2 10">Belongs to the short-chain dehydrogenases/reductases (SDR) family.</text>
</comment>
<comment type="subunit">
    <text evidence="10">Homotetramer.</text>
</comment>